<evidence type="ECO:0000259" key="2">
    <source>
        <dbReference type="SMART" id="SM01321"/>
    </source>
</evidence>
<evidence type="ECO:0000313" key="4">
    <source>
        <dbReference type="Proteomes" id="UP000589520"/>
    </source>
</evidence>
<organism evidence="3 4">
    <name type="scientific">Granulicella arctica</name>
    <dbReference type="NCBI Taxonomy" id="940613"/>
    <lineage>
        <taxon>Bacteria</taxon>
        <taxon>Pseudomonadati</taxon>
        <taxon>Acidobacteriota</taxon>
        <taxon>Terriglobia</taxon>
        <taxon>Terriglobales</taxon>
        <taxon>Acidobacteriaceae</taxon>
        <taxon>Granulicella</taxon>
    </lineage>
</organism>
<dbReference type="InterPro" id="IPR002686">
    <property type="entry name" value="Transposase_17"/>
</dbReference>
<sequence>MATRNGQTYFVTSNTAERTPFFRHDRWVKLFIETMYGYQHKQFLLHAFVVMPDHFHLLITPQESLERSVQCIKGGFSFRAKKDLSWTGNIWVAGFTDHRIRDHEDFEIHQSYIARNPVKSGLTERPQDYPYSSATGLFHLDTFPQGLKPRLMAAQAGAAKAAPFQNKDAAPNNAVQERRE</sequence>
<dbReference type="AlphaFoldDB" id="A0A7Y9PII2"/>
<evidence type="ECO:0000256" key="1">
    <source>
        <dbReference type="SAM" id="MobiDB-lite"/>
    </source>
</evidence>
<dbReference type="PANTHER" id="PTHR36966:SF1">
    <property type="entry name" value="REP-ASSOCIATED TYROSINE TRANSPOSASE"/>
    <property type="match status" value="1"/>
</dbReference>
<protein>
    <submittedName>
        <fullName evidence="3">Putative transposase</fullName>
    </submittedName>
</protein>
<dbReference type="NCBIfam" id="NF047646">
    <property type="entry name" value="REP_Tyr_transpos"/>
    <property type="match status" value="1"/>
</dbReference>
<dbReference type="SMART" id="SM01321">
    <property type="entry name" value="Y1_Tnp"/>
    <property type="match status" value="1"/>
</dbReference>
<accession>A0A7Y9PII2</accession>
<dbReference type="GO" id="GO:0004803">
    <property type="term" value="F:transposase activity"/>
    <property type="evidence" value="ECO:0007669"/>
    <property type="project" value="InterPro"/>
</dbReference>
<comment type="caution">
    <text evidence="3">The sequence shown here is derived from an EMBL/GenBank/DDBJ whole genome shotgun (WGS) entry which is preliminary data.</text>
</comment>
<dbReference type="InterPro" id="IPR052715">
    <property type="entry name" value="RAYT_transposase"/>
</dbReference>
<dbReference type="RefSeq" id="WP_179491737.1">
    <property type="nucleotide sequence ID" value="NZ_JACCCW010000002.1"/>
</dbReference>
<dbReference type="GO" id="GO:0043565">
    <property type="term" value="F:sequence-specific DNA binding"/>
    <property type="evidence" value="ECO:0007669"/>
    <property type="project" value="TreeGrafter"/>
</dbReference>
<dbReference type="InterPro" id="IPR036515">
    <property type="entry name" value="Transposase_17_sf"/>
</dbReference>
<dbReference type="SUPFAM" id="SSF143422">
    <property type="entry name" value="Transposase IS200-like"/>
    <property type="match status" value="1"/>
</dbReference>
<name>A0A7Y9PII2_9BACT</name>
<dbReference type="PANTHER" id="PTHR36966">
    <property type="entry name" value="REP-ASSOCIATED TYROSINE TRANSPOSASE"/>
    <property type="match status" value="1"/>
</dbReference>
<dbReference type="GO" id="GO:0006313">
    <property type="term" value="P:DNA transposition"/>
    <property type="evidence" value="ECO:0007669"/>
    <property type="project" value="InterPro"/>
</dbReference>
<dbReference type="Gene3D" id="3.30.70.1290">
    <property type="entry name" value="Transposase IS200-like"/>
    <property type="match status" value="1"/>
</dbReference>
<dbReference type="Proteomes" id="UP000589520">
    <property type="component" value="Unassembled WGS sequence"/>
</dbReference>
<proteinExistence type="predicted"/>
<feature type="region of interest" description="Disordered" evidence="1">
    <location>
        <begin position="158"/>
        <end position="180"/>
    </location>
</feature>
<feature type="domain" description="Transposase IS200-like" evidence="2">
    <location>
        <begin position="4"/>
        <end position="116"/>
    </location>
</feature>
<evidence type="ECO:0000313" key="3">
    <source>
        <dbReference type="EMBL" id="NYF80385.1"/>
    </source>
</evidence>
<gene>
    <name evidence="3" type="ORF">HDF17_002705</name>
</gene>
<dbReference type="EMBL" id="JACCCW010000002">
    <property type="protein sequence ID" value="NYF80385.1"/>
    <property type="molecule type" value="Genomic_DNA"/>
</dbReference>
<keyword evidence="4" id="KW-1185">Reference proteome</keyword>
<reference evidence="3 4" key="1">
    <citation type="submission" date="2020-07" db="EMBL/GenBank/DDBJ databases">
        <title>Genomic Encyclopedia of Type Strains, Phase IV (KMG-V): Genome sequencing to study the core and pangenomes of soil and plant-associated prokaryotes.</title>
        <authorList>
            <person name="Whitman W."/>
        </authorList>
    </citation>
    <scope>NUCLEOTIDE SEQUENCE [LARGE SCALE GENOMIC DNA]</scope>
    <source>
        <strain evidence="3 4">X4EP2</strain>
    </source>
</reference>
<dbReference type="Pfam" id="PF01797">
    <property type="entry name" value="Y1_Tnp"/>
    <property type="match status" value="1"/>
</dbReference>